<organism evidence="1">
    <name type="scientific">Rhipicephalus microplus</name>
    <name type="common">Cattle tick</name>
    <name type="synonym">Boophilus microplus</name>
    <dbReference type="NCBI Taxonomy" id="6941"/>
    <lineage>
        <taxon>Eukaryota</taxon>
        <taxon>Metazoa</taxon>
        <taxon>Ecdysozoa</taxon>
        <taxon>Arthropoda</taxon>
        <taxon>Chelicerata</taxon>
        <taxon>Arachnida</taxon>
        <taxon>Acari</taxon>
        <taxon>Parasitiformes</taxon>
        <taxon>Ixodida</taxon>
        <taxon>Ixodoidea</taxon>
        <taxon>Ixodidae</taxon>
        <taxon>Rhipicephalinae</taxon>
        <taxon>Rhipicephalus</taxon>
        <taxon>Boophilus</taxon>
    </lineage>
</organism>
<protein>
    <submittedName>
        <fullName evidence="1">Putative secreted protein</fullName>
    </submittedName>
</protein>
<dbReference type="AlphaFoldDB" id="A0A6G5A0K0"/>
<name>A0A6G5A0K0_RHIMP</name>
<accession>A0A6G5A0K0</accession>
<reference evidence="1" key="1">
    <citation type="submission" date="2020-03" db="EMBL/GenBank/DDBJ databases">
        <title>A transcriptome and proteome of the tick Rhipicephalus microplus shaped by the genetic composition of its hosts and developmental stage.</title>
        <authorList>
            <person name="Garcia G.R."/>
            <person name="Ribeiro J.M.C."/>
            <person name="Maruyama S.R."/>
            <person name="Gardinasse L.G."/>
            <person name="Nelson K."/>
            <person name="Ferreira B.R."/>
            <person name="Andrade T.G."/>
            <person name="Santos I.K.F.M."/>
        </authorList>
    </citation>
    <scope>NUCLEOTIDE SEQUENCE</scope>
    <source>
        <strain evidence="1">NSGR</strain>
        <tissue evidence="1">Salivary glands</tissue>
    </source>
</reference>
<proteinExistence type="predicted"/>
<dbReference type="EMBL" id="GIKN01002258">
    <property type="protein sequence ID" value="NIE44531.1"/>
    <property type="molecule type" value="Transcribed_RNA"/>
</dbReference>
<evidence type="ECO:0000313" key="1">
    <source>
        <dbReference type="EMBL" id="NIE44531.1"/>
    </source>
</evidence>
<sequence>MLIWIGFRMASIILMCCLYSGYNFTVECPRIAFARPIRRNIRQRLFRHMRGASACLVDTMKLICGSSNAK</sequence>